<keyword evidence="1" id="KW-0472">Membrane</keyword>
<feature type="transmembrane region" description="Helical" evidence="1">
    <location>
        <begin position="21"/>
        <end position="38"/>
    </location>
</feature>
<accession>A0ABW8U062</accession>
<evidence type="ECO:0000256" key="1">
    <source>
        <dbReference type="SAM" id="Phobius"/>
    </source>
</evidence>
<proteinExistence type="predicted"/>
<dbReference type="Proteomes" id="UP001623553">
    <property type="component" value="Unassembled WGS sequence"/>
</dbReference>
<keyword evidence="3" id="KW-1185">Reference proteome</keyword>
<name>A0ABW8U062_9BACT</name>
<gene>
    <name evidence="2" type="ORF">AAE961_06725</name>
</gene>
<evidence type="ECO:0000313" key="2">
    <source>
        <dbReference type="EMBL" id="MFL0298557.1"/>
    </source>
</evidence>
<dbReference type="EMBL" id="JBEWZF010000002">
    <property type="protein sequence ID" value="MFL0298557.1"/>
    <property type="molecule type" value="Genomic_DNA"/>
</dbReference>
<comment type="caution">
    <text evidence="2">The sequence shown here is derived from an EMBL/GenBank/DDBJ whole genome shotgun (WGS) entry which is preliminary data.</text>
</comment>
<sequence>MKLPETIEIEQKKYSNLSHHLLIIYCVILTFASLYILVSEKVDNTPKSSIDIIAGSIGLVFFGIIPVLLFWFKKDQKILLTITNQGFMDHISGQFIAWEEIKSIRLTSNILFSKYIAIDLNDPSKFLNSPTKLKRLLEILNYRLTGAQIFISTINMNIKLEHLYAILQEKKNA</sequence>
<keyword evidence="1" id="KW-0812">Transmembrane</keyword>
<evidence type="ECO:0000313" key="3">
    <source>
        <dbReference type="Proteomes" id="UP001623553"/>
    </source>
</evidence>
<protein>
    <submittedName>
        <fullName evidence="2">STM3941 family protein</fullName>
    </submittedName>
</protein>
<reference evidence="2 3" key="1">
    <citation type="submission" date="2024-07" db="EMBL/GenBank/DDBJ databases">
        <authorList>
            <person name="Pitt A."/>
            <person name="Hahn M.W."/>
        </authorList>
    </citation>
    <scope>NUCLEOTIDE SEQUENCE [LARGE SCALE GENOMIC DNA]</scope>
    <source>
        <strain evidence="2 3">2-BAHN-186B</strain>
    </source>
</reference>
<dbReference type="InterPro" id="IPR048136">
    <property type="entry name" value="STM3941-like"/>
</dbReference>
<organism evidence="2 3">
    <name type="scientific">Aquirufa novilacunae</name>
    <dbReference type="NCBI Taxonomy" id="3139305"/>
    <lineage>
        <taxon>Bacteria</taxon>
        <taxon>Pseudomonadati</taxon>
        <taxon>Bacteroidota</taxon>
        <taxon>Cytophagia</taxon>
        <taxon>Cytophagales</taxon>
        <taxon>Flectobacillaceae</taxon>
        <taxon>Aquirufa</taxon>
    </lineage>
</organism>
<keyword evidence="1" id="KW-1133">Transmembrane helix</keyword>
<dbReference type="RefSeq" id="WP_406800365.1">
    <property type="nucleotide sequence ID" value="NZ_JBEWZF010000002.1"/>
</dbReference>
<feature type="transmembrane region" description="Helical" evidence="1">
    <location>
        <begin position="50"/>
        <end position="72"/>
    </location>
</feature>
<dbReference type="NCBIfam" id="NF041635">
    <property type="entry name" value="STM3941_fam"/>
    <property type="match status" value="1"/>
</dbReference>